<evidence type="ECO:0000256" key="1">
    <source>
        <dbReference type="ARBA" id="ARBA00004162"/>
    </source>
</evidence>
<comment type="caution">
    <text evidence="9">The sequence shown here is derived from an EMBL/GenBank/DDBJ whole genome shotgun (WGS) entry which is preliminary data.</text>
</comment>
<evidence type="ECO:0000313" key="10">
    <source>
        <dbReference type="Proteomes" id="UP000275394"/>
    </source>
</evidence>
<sequence>MSLITAREKRSYFDSKLNLVSLMDIFTILVFFLLLNSGESQNLEQAKFITLPDSSTNTDVHGDSIITISDRQILFGNEAVIDLDDVVADKHNTIEALSDVLKKHAEELGELAEEQRARGYDVTIMGDKSVPYALLKTVMTTCNQQNYRNISLAVNQVSAPVIASSGISTSVVGG</sequence>
<evidence type="ECO:0000256" key="7">
    <source>
        <dbReference type="RuleBase" id="RU003879"/>
    </source>
</evidence>
<evidence type="ECO:0000256" key="8">
    <source>
        <dbReference type="SAM" id="Phobius"/>
    </source>
</evidence>
<dbReference type="GO" id="GO:0015031">
    <property type="term" value="P:protein transport"/>
    <property type="evidence" value="ECO:0007669"/>
    <property type="project" value="UniProtKB-KW"/>
</dbReference>
<dbReference type="EMBL" id="RKHR01000004">
    <property type="protein sequence ID" value="ROS01194.1"/>
    <property type="molecule type" value="Genomic_DNA"/>
</dbReference>
<accession>A0A3N2DN03</accession>
<dbReference type="Proteomes" id="UP000275394">
    <property type="component" value="Unassembled WGS sequence"/>
</dbReference>
<evidence type="ECO:0000256" key="5">
    <source>
        <dbReference type="ARBA" id="ARBA00022989"/>
    </source>
</evidence>
<keyword evidence="10" id="KW-1185">Reference proteome</keyword>
<name>A0A3N2DN03_9GAMM</name>
<keyword evidence="7" id="KW-0813">Transport</keyword>
<feature type="transmembrane region" description="Helical" evidence="8">
    <location>
        <begin position="17"/>
        <end position="35"/>
    </location>
</feature>
<dbReference type="RefSeq" id="WP_123712015.1">
    <property type="nucleotide sequence ID" value="NZ_RKHR01000004.1"/>
</dbReference>
<evidence type="ECO:0000256" key="2">
    <source>
        <dbReference type="ARBA" id="ARBA00005811"/>
    </source>
</evidence>
<dbReference type="GO" id="GO:0005886">
    <property type="term" value="C:plasma membrane"/>
    <property type="evidence" value="ECO:0007669"/>
    <property type="project" value="UniProtKB-SubCell"/>
</dbReference>
<dbReference type="GO" id="GO:0022857">
    <property type="term" value="F:transmembrane transporter activity"/>
    <property type="evidence" value="ECO:0007669"/>
    <property type="project" value="InterPro"/>
</dbReference>
<keyword evidence="5 8" id="KW-1133">Transmembrane helix</keyword>
<reference evidence="9 10" key="1">
    <citation type="submission" date="2018-11" db="EMBL/GenBank/DDBJ databases">
        <title>Genomic Encyclopedia of Type Strains, Phase IV (KMG-IV): sequencing the most valuable type-strain genomes for metagenomic binning, comparative biology and taxonomic classification.</title>
        <authorList>
            <person name="Goeker M."/>
        </authorList>
    </citation>
    <scope>NUCLEOTIDE SEQUENCE [LARGE SCALE GENOMIC DNA]</scope>
    <source>
        <strain evidence="9 10">DSM 100316</strain>
    </source>
</reference>
<dbReference type="Pfam" id="PF02472">
    <property type="entry name" value="ExbD"/>
    <property type="match status" value="1"/>
</dbReference>
<evidence type="ECO:0000256" key="4">
    <source>
        <dbReference type="ARBA" id="ARBA00022692"/>
    </source>
</evidence>
<dbReference type="InterPro" id="IPR003400">
    <property type="entry name" value="ExbD"/>
</dbReference>
<comment type="subcellular location">
    <subcellularLocation>
        <location evidence="1">Cell membrane</location>
        <topology evidence="1">Single-pass membrane protein</topology>
    </subcellularLocation>
    <subcellularLocation>
        <location evidence="7">Cell membrane</location>
        <topology evidence="7">Single-pass type II membrane protein</topology>
    </subcellularLocation>
</comment>
<proteinExistence type="inferred from homology"/>
<protein>
    <submittedName>
        <fullName evidence="9">Biopolymer transport protein ExbD</fullName>
    </submittedName>
</protein>
<comment type="similarity">
    <text evidence="2 7">Belongs to the ExbD/TolR family.</text>
</comment>
<evidence type="ECO:0000256" key="6">
    <source>
        <dbReference type="ARBA" id="ARBA00023136"/>
    </source>
</evidence>
<keyword evidence="7" id="KW-0653">Protein transport</keyword>
<keyword evidence="3" id="KW-1003">Cell membrane</keyword>
<evidence type="ECO:0000256" key="3">
    <source>
        <dbReference type="ARBA" id="ARBA00022475"/>
    </source>
</evidence>
<keyword evidence="6 8" id="KW-0472">Membrane</keyword>
<dbReference type="OrthoDB" id="5294637at2"/>
<organism evidence="9 10">
    <name type="scientific">Sinobacterium caligoides</name>
    <dbReference type="NCBI Taxonomy" id="933926"/>
    <lineage>
        <taxon>Bacteria</taxon>
        <taxon>Pseudomonadati</taxon>
        <taxon>Pseudomonadota</taxon>
        <taxon>Gammaproteobacteria</taxon>
        <taxon>Cellvibrionales</taxon>
        <taxon>Spongiibacteraceae</taxon>
        <taxon>Sinobacterium</taxon>
    </lineage>
</organism>
<dbReference type="AlphaFoldDB" id="A0A3N2DN03"/>
<gene>
    <name evidence="9" type="ORF">EDC56_1622</name>
</gene>
<evidence type="ECO:0000313" key="9">
    <source>
        <dbReference type="EMBL" id="ROS01194.1"/>
    </source>
</evidence>
<keyword evidence="4 7" id="KW-0812">Transmembrane</keyword>